<dbReference type="EMBL" id="CP018099">
    <property type="protein sequence ID" value="APF17839.1"/>
    <property type="molecule type" value="Genomic_DNA"/>
</dbReference>
<dbReference type="PANTHER" id="PTHR33619">
    <property type="entry name" value="POLYSACCHARIDE EXPORT PROTEIN GFCE-RELATED"/>
    <property type="match status" value="1"/>
</dbReference>
<sequence length="217" mass="25019">MGMSSLSHAQDTQLNFFTDPEWEKYPFKPGDGLMISTLPDTTSFINGVYPIDDRGFAELPMIGKVNVSKMTVHQLVAFLRKNYESYLRFPNIYVKPLARVSLLGGFTRPGLYYVDVNSSLWDLIYMAGGTLTEDGIYEMHWQRNEKERSGDLTGFFESGISLKKMGFKSGDIFWTPSPTRRTFWDKVRDVMPILTFATTVWAIYNTYQRDILILRSR</sequence>
<dbReference type="InterPro" id="IPR049712">
    <property type="entry name" value="Poly_export"/>
</dbReference>
<feature type="domain" description="Polysaccharide export protein N-terminal" evidence="2">
    <location>
        <begin position="23"/>
        <end position="94"/>
    </location>
</feature>
<dbReference type="Proteomes" id="UP000183868">
    <property type="component" value="Chromosome"/>
</dbReference>
<protein>
    <submittedName>
        <fullName evidence="3">Polysaccharide biosynthesis/export protein</fullName>
    </submittedName>
</protein>
<dbReference type="InterPro" id="IPR003715">
    <property type="entry name" value="Poly_export_N"/>
</dbReference>
<evidence type="ECO:0000313" key="4">
    <source>
        <dbReference type="Proteomes" id="UP000183868"/>
    </source>
</evidence>
<dbReference type="KEGG" id="caby:Cabys_1090"/>
<keyword evidence="1" id="KW-0732">Signal</keyword>
<organism evidence="3 4">
    <name type="scientific">Caldithrix abyssi DSM 13497</name>
    <dbReference type="NCBI Taxonomy" id="880073"/>
    <lineage>
        <taxon>Bacteria</taxon>
        <taxon>Pseudomonadati</taxon>
        <taxon>Calditrichota</taxon>
        <taxon>Calditrichia</taxon>
        <taxon>Calditrichales</taxon>
        <taxon>Calditrichaceae</taxon>
        <taxon>Caldithrix</taxon>
    </lineage>
</organism>
<dbReference type="Gene3D" id="3.10.560.10">
    <property type="entry name" value="Outer membrane lipoprotein wza domain like"/>
    <property type="match status" value="1"/>
</dbReference>
<dbReference type="GO" id="GO:0015159">
    <property type="term" value="F:polysaccharide transmembrane transporter activity"/>
    <property type="evidence" value="ECO:0007669"/>
    <property type="project" value="InterPro"/>
</dbReference>
<gene>
    <name evidence="3" type="ORF">Cabys_1090</name>
</gene>
<proteinExistence type="predicted"/>
<reference evidence="3 4" key="1">
    <citation type="submission" date="2016-11" db="EMBL/GenBank/DDBJ databases">
        <title>Genomic analysis of Caldithrix abyssi and proposal of a novel bacterial phylum Caldithrichaeota.</title>
        <authorList>
            <person name="Kublanov I."/>
            <person name="Sigalova O."/>
            <person name="Gavrilov S."/>
            <person name="Lebedinsky A."/>
            <person name="Ivanova N."/>
            <person name="Daum C."/>
            <person name="Reddy T."/>
            <person name="Klenk H.P."/>
            <person name="Goker M."/>
            <person name="Reva O."/>
            <person name="Miroshnichenko M."/>
            <person name="Kyprides N."/>
            <person name="Woyke T."/>
            <person name="Gelfand M."/>
        </authorList>
    </citation>
    <scope>NUCLEOTIDE SEQUENCE [LARGE SCALE GENOMIC DNA]</scope>
    <source>
        <strain evidence="3 4">LF13</strain>
    </source>
</reference>
<dbReference type="AlphaFoldDB" id="A0A1J1C5C7"/>
<name>A0A1J1C5C7_CALAY</name>
<evidence type="ECO:0000259" key="2">
    <source>
        <dbReference type="Pfam" id="PF02563"/>
    </source>
</evidence>
<evidence type="ECO:0000256" key="1">
    <source>
        <dbReference type="ARBA" id="ARBA00022729"/>
    </source>
</evidence>
<dbReference type="Gene3D" id="3.30.1950.10">
    <property type="entry name" value="wza like domain"/>
    <property type="match status" value="1"/>
</dbReference>
<dbReference type="Pfam" id="PF02563">
    <property type="entry name" value="Poly_export"/>
    <property type="match status" value="1"/>
</dbReference>
<evidence type="ECO:0000313" key="3">
    <source>
        <dbReference type="EMBL" id="APF17839.1"/>
    </source>
</evidence>
<accession>A0A1J1C5C7</accession>
<dbReference type="PANTHER" id="PTHR33619:SF3">
    <property type="entry name" value="POLYSACCHARIDE EXPORT PROTEIN GFCE-RELATED"/>
    <property type="match status" value="1"/>
</dbReference>